<evidence type="ECO:0000313" key="1">
    <source>
        <dbReference type="EMBL" id="MBH8596065.1"/>
    </source>
</evidence>
<dbReference type="EMBL" id="JAECVW010000009">
    <property type="protein sequence ID" value="MBH8596065.1"/>
    <property type="molecule type" value="Genomic_DNA"/>
</dbReference>
<dbReference type="NCBIfam" id="NF033225">
    <property type="entry name" value="spore_CmpA"/>
    <property type="match status" value="1"/>
</dbReference>
<sequence>MPKWLIKQLMQAFLNKDRRQIIFLNQCWFEYHKQGKIRLDSPQA</sequence>
<comment type="caution">
    <text evidence="1">The sequence shown here is derived from an EMBL/GenBank/DDBJ whole genome shotgun (WGS) entry which is preliminary data.</text>
</comment>
<proteinExistence type="predicted"/>
<reference evidence="1 2" key="1">
    <citation type="submission" date="2020-12" db="EMBL/GenBank/DDBJ databases">
        <title>WGS of Thermoactinomyces spp.</title>
        <authorList>
            <person name="Cheng K."/>
        </authorList>
    </citation>
    <scope>NUCLEOTIDE SEQUENCE [LARGE SCALE GENOMIC DNA]</scope>
    <source>
        <strain evidence="2">CICC 10671\DSM 43846</strain>
    </source>
</reference>
<organism evidence="1 2">
    <name type="scientific">Thermoactinomyces intermedius</name>
    <dbReference type="NCBI Taxonomy" id="2024"/>
    <lineage>
        <taxon>Bacteria</taxon>
        <taxon>Bacillati</taxon>
        <taxon>Bacillota</taxon>
        <taxon>Bacilli</taxon>
        <taxon>Bacillales</taxon>
        <taxon>Thermoactinomycetaceae</taxon>
        <taxon>Thermoactinomyces</taxon>
    </lineage>
</organism>
<evidence type="ECO:0000313" key="2">
    <source>
        <dbReference type="Proteomes" id="UP000633619"/>
    </source>
</evidence>
<protein>
    <submittedName>
        <fullName evidence="1">Cortex morphogenetic protein CmpA</fullName>
    </submittedName>
</protein>
<name>A0A8I1AFD4_THEIN</name>
<gene>
    <name evidence="1" type="primary">cmpA</name>
    <name evidence="1" type="ORF">I8U20_12135</name>
</gene>
<dbReference type="Pfam" id="PF26301">
    <property type="entry name" value="spore_CmpA"/>
    <property type="match status" value="1"/>
</dbReference>
<keyword evidence="2" id="KW-1185">Reference proteome</keyword>
<dbReference type="InterPro" id="IPR047764">
    <property type="entry name" value="CmpA"/>
</dbReference>
<dbReference type="Proteomes" id="UP000633619">
    <property type="component" value="Unassembled WGS sequence"/>
</dbReference>
<dbReference type="RefSeq" id="WP_181732746.1">
    <property type="nucleotide sequence ID" value="NZ_JACEIR010000011.1"/>
</dbReference>
<dbReference type="AlphaFoldDB" id="A0A8I1AFD4"/>
<accession>A0A8I1AFD4</accession>